<dbReference type="EMBL" id="JAFMYW010000001">
    <property type="protein sequence ID" value="MBO0947274.1"/>
    <property type="molecule type" value="Genomic_DNA"/>
</dbReference>
<proteinExistence type="predicted"/>
<keyword evidence="3" id="KW-1185">Reference proteome</keyword>
<dbReference type="Pfam" id="PF08346">
    <property type="entry name" value="AntA"/>
    <property type="match status" value="1"/>
</dbReference>
<reference evidence="2 3" key="1">
    <citation type="submission" date="2021-03" db="EMBL/GenBank/DDBJ databases">
        <title>Fibrella sp. HMF5405 genome sequencing and assembly.</title>
        <authorList>
            <person name="Kang H."/>
            <person name="Kim H."/>
            <person name="Bae S."/>
            <person name="Joh K."/>
        </authorList>
    </citation>
    <scope>NUCLEOTIDE SEQUENCE [LARGE SCALE GENOMIC DNA]</scope>
    <source>
        <strain evidence="2 3">HMF5405</strain>
    </source>
</reference>
<dbReference type="RefSeq" id="WP_207327190.1">
    <property type="nucleotide sequence ID" value="NZ_JAFMYW010000001.1"/>
</dbReference>
<dbReference type="InterPro" id="IPR013557">
    <property type="entry name" value="AntA/B_antirep"/>
</dbReference>
<sequence length="248" mass="28462">MNELIQITTNEQGSSVVSARELYESLGFSGAVFARWAKKNIVNNPFSIQGVDWEQLNIMLSRGNGAQVEGVDYALSTDFAERLCMLARTEKGEEVRRWFQAIKNKAMQAPAIASTETLLLQLAQQQAQLLTNQQSQLDQLRSDMGKIQAGIRPARARSAQLPLPPMRPAKDEALRQRINQRVNEYCDRYGYTQSETYRYLYKCMQSNWGINVYQYPRRNGESLIDLVERYGYLHKLYSVVMAEIDFVE</sequence>
<accession>A0ABS3JBC4</accession>
<feature type="domain" description="AntA/AntB antirepressor" evidence="1">
    <location>
        <begin position="17"/>
        <end position="89"/>
    </location>
</feature>
<evidence type="ECO:0000313" key="3">
    <source>
        <dbReference type="Proteomes" id="UP000664628"/>
    </source>
</evidence>
<dbReference type="Proteomes" id="UP000664628">
    <property type="component" value="Unassembled WGS sequence"/>
</dbReference>
<evidence type="ECO:0000259" key="1">
    <source>
        <dbReference type="Pfam" id="PF08346"/>
    </source>
</evidence>
<organism evidence="2 3">
    <name type="scientific">Fibrella forsythiae</name>
    <dbReference type="NCBI Taxonomy" id="2817061"/>
    <lineage>
        <taxon>Bacteria</taxon>
        <taxon>Pseudomonadati</taxon>
        <taxon>Bacteroidota</taxon>
        <taxon>Cytophagia</taxon>
        <taxon>Cytophagales</taxon>
        <taxon>Spirosomataceae</taxon>
        <taxon>Fibrella</taxon>
    </lineage>
</organism>
<evidence type="ECO:0000313" key="2">
    <source>
        <dbReference type="EMBL" id="MBO0947274.1"/>
    </source>
</evidence>
<protein>
    <submittedName>
        <fullName evidence="2">AntA/AntB antirepressor family protein</fullName>
    </submittedName>
</protein>
<gene>
    <name evidence="2" type="ORF">J2I46_01685</name>
</gene>
<name>A0ABS3JBC4_9BACT</name>
<comment type="caution">
    <text evidence="2">The sequence shown here is derived from an EMBL/GenBank/DDBJ whole genome shotgun (WGS) entry which is preliminary data.</text>
</comment>